<dbReference type="GeneID" id="22160616"/>
<feature type="transmembrane region" description="Helical" evidence="2">
    <location>
        <begin position="24"/>
        <end position="50"/>
    </location>
</feature>
<evidence type="ECO:0000256" key="2">
    <source>
        <dbReference type="SAM" id="Phobius"/>
    </source>
</evidence>
<keyword evidence="2" id="KW-0812">Transmembrane</keyword>
<dbReference type="RefSeq" id="YP_009106403.1">
    <property type="nucleotide sequence ID" value="NC_025543.1"/>
</dbReference>
<evidence type="ECO:0000313" key="3">
    <source>
        <dbReference type="EMBL" id="AIT95223.1"/>
    </source>
</evidence>
<organism evidence="3">
    <name type="scientific">Fusochloris perforata</name>
    <dbReference type="NCBI Taxonomy" id="106203"/>
    <lineage>
        <taxon>Eukaryota</taxon>
        <taxon>Viridiplantae</taxon>
        <taxon>Chlorophyta</taxon>
        <taxon>core chlorophytes</taxon>
        <taxon>Trebouxiophyceae</taxon>
        <taxon>Microthamniales</taxon>
        <taxon>Microthamniaceae</taxon>
        <taxon>Fusochloris</taxon>
    </lineage>
</organism>
<keyword evidence="3" id="KW-0934">Plastid</keyword>
<keyword evidence="2" id="KW-0472">Membrane</keyword>
<dbReference type="Pfam" id="PF04483">
    <property type="entry name" value="DUF565"/>
    <property type="match status" value="1"/>
</dbReference>
<protein>
    <submittedName>
        <fullName evidence="3">Hypothetical chloroplast RF20</fullName>
    </submittedName>
</protein>
<keyword evidence="2" id="KW-1133">Transmembrane helix</keyword>
<comment type="similarity">
    <text evidence="1">Belongs to the ycf20 family.</text>
</comment>
<feature type="transmembrane region" description="Helical" evidence="2">
    <location>
        <begin position="56"/>
        <end position="79"/>
    </location>
</feature>
<dbReference type="AlphaFoldDB" id="A0A097KPV2"/>
<reference evidence="3" key="1">
    <citation type="journal article" date="2014" name="BMC Evol. Biol.">
        <title>Chloroplast phylogenomic analysis resolves deep-level relationships within the green algal class Trebouxiophyceae.</title>
        <authorList>
            <person name="Lemieux C."/>
            <person name="Otis C."/>
            <person name="Turmel M."/>
        </authorList>
    </citation>
    <scope>NUCLEOTIDE SEQUENCE</scope>
</reference>
<sequence>MMQKKSRFTKKLQIKFLEIKKKYFFFNFFSIGLFFLFFGFLLGNIFGTFLNILRDFFIWDGLIVCFLILLCELTNYNIYSKKKSTKIFKYFNSEVKIFGSDSHRAEAELPFRPLGNFSFQILWKMLNYLKLGLLLGFFIDAFKVGS</sequence>
<geneLocation type="chloroplast" evidence="3"/>
<dbReference type="InterPro" id="IPR007572">
    <property type="entry name" value="Uncharacterised_Ycf20"/>
</dbReference>
<dbReference type="EMBL" id="KM462882">
    <property type="protein sequence ID" value="AIT95223.1"/>
    <property type="molecule type" value="Genomic_DNA"/>
</dbReference>
<name>A0A097KPV2_9CHLO</name>
<keyword evidence="3" id="KW-0150">Chloroplast</keyword>
<accession>A0A097KPV2</accession>
<gene>
    <name evidence="3" type="primary">ycf20</name>
</gene>
<evidence type="ECO:0000256" key="1">
    <source>
        <dbReference type="ARBA" id="ARBA00009846"/>
    </source>
</evidence>
<proteinExistence type="inferred from homology"/>